<keyword evidence="2" id="KW-1185">Reference proteome</keyword>
<sequence>MTFEKFGKSFRDIADLKTSFFEDNGKWLERALKYAAIYTAQPRRTHCKICNAPLPGTPSFVKHTIPYVICTRCSHLNGMHEDSDAFCEAVYTSDEGKDYAEAYSSADAAAYVRRRERIYEPKARFLLDVLRHENKDPAALRYADMGAGAGYFVAALQELGLTQVAGYEVGQAQVALGNWMMPSAPLSLIGLKDTLGLCREIPADVMTFIGVFEHLQNPREILGAVRSNPAVRYVYICVPMFAPTIYNEMVFPQVMPRQLAVGHTHLFTDASIRNMEAEFGLERVGAWWFGTDMMDYHRSVLVSLAQTPGQAGMIEPWREQFEDILDDLQLVIDKKRKSSQIHAVFKVRR</sequence>
<dbReference type="GO" id="GO:0032259">
    <property type="term" value="P:methylation"/>
    <property type="evidence" value="ECO:0007669"/>
    <property type="project" value="UniProtKB-KW"/>
</dbReference>
<dbReference type="Pfam" id="PF13489">
    <property type="entry name" value="Methyltransf_23"/>
    <property type="match status" value="1"/>
</dbReference>
<evidence type="ECO:0000313" key="2">
    <source>
        <dbReference type="Proteomes" id="UP000323886"/>
    </source>
</evidence>
<dbReference type="RefSeq" id="WP_150098621.1">
    <property type="nucleotide sequence ID" value="NZ_VWPL01000038.1"/>
</dbReference>
<comment type="caution">
    <text evidence="1">The sequence shown here is derived from an EMBL/GenBank/DDBJ whole genome shotgun (WGS) entry which is preliminary data.</text>
</comment>
<protein>
    <submittedName>
        <fullName evidence="1">Class I SAM-dependent methyltransferase</fullName>
    </submittedName>
</protein>
<reference evidence="1 2" key="1">
    <citation type="submission" date="2019-09" db="EMBL/GenBank/DDBJ databases">
        <title>Draft Whole-Genome sequence of Blastochloris sulfoviridis DSM 729.</title>
        <authorList>
            <person name="Meyer T.E."/>
            <person name="Kyndt J.A."/>
        </authorList>
    </citation>
    <scope>NUCLEOTIDE SEQUENCE [LARGE SCALE GENOMIC DNA]</scope>
    <source>
        <strain evidence="1 2">DSM 729</strain>
    </source>
</reference>
<dbReference type="Proteomes" id="UP000323886">
    <property type="component" value="Unassembled WGS sequence"/>
</dbReference>
<dbReference type="Gene3D" id="3.40.50.150">
    <property type="entry name" value="Vaccinia Virus protein VP39"/>
    <property type="match status" value="1"/>
</dbReference>
<accession>A0A5M6HNI1</accession>
<dbReference type="GO" id="GO:0008168">
    <property type="term" value="F:methyltransferase activity"/>
    <property type="evidence" value="ECO:0007669"/>
    <property type="project" value="UniProtKB-KW"/>
</dbReference>
<dbReference type="EMBL" id="VWPL01000038">
    <property type="protein sequence ID" value="KAA5597159.1"/>
    <property type="molecule type" value="Genomic_DNA"/>
</dbReference>
<organism evidence="1 2">
    <name type="scientific">Blastochloris sulfoviridis</name>
    <dbReference type="NCBI Taxonomy" id="50712"/>
    <lineage>
        <taxon>Bacteria</taxon>
        <taxon>Pseudomonadati</taxon>
        <taxon>Pseudomonadota</taxon>
        <taxon>Alphaproteobacteria</taxon>
        <taxon>Hyphomicrobiales</taxon>
        <taxon>Blastochloridaceae</taxon>
        <taxon>Blastochloris</taxon>
    </lineage>
</organism>
<dbReference type="AlphaFoldDB" id="A0A5M6HNI1"/>
<dbReference type="SUPFAM" id="SSF53335">
    <property type="entry name" value="S-adenosyl-L-methionine-dependent methyltransferases"/>
    <property type="match status" value="1"/>
</dbReference>
<dbReference type="InterPro" id="IPR029063">
    <property type="entry name" value="SAM-dependent_MTases_sf"/>
</dbReference>
<keyword evidence="1" id="KW-0489">Methyltransferase</keyword>
<dbReference type="OrthoDB" id="9792690at2"/>
<evidence type="ECO:0000313" key="1">
    <source>
        <dbReference type="EMBL" id="KAA5597159.1"/>
    </source>
</evidence>
<name>A0A5M6HNI1_9HYPH</name>
<gene>
    <name evidence="1" type="ORF">F1193_15045</name>
</gene>
<proteinExistence type="predicted"/>
<keyword evidence="1" id="KW-0808">Transferase</keyword>